<keyword evidence="2 12" id="KW-0235">DNA replication</keyword>
<dbReference type="Proteomes" id="UP000189956">
    <property type="component" value="Unassembled WGS sequence"/>
</dbReference>
<dbReference type="GO" id="GO:0051082">
    <property type="term" value="F:unfolded protein binding"/>
    <property type="evidence" value="ECO:0007669"/>
    <property type="project" value="UniProtKB-UniRule"/>
</dbReference>
<evidence type="ECO:0000256" key="3">
    <source>
        <dbReference type="ARBA" id="ARBA00022723"/>
    </source>
</evidence>
<dbReference type="PANTHER" id="PTHR43096:SF48">
    <property type="entry name" value="CHAPERONE PROTEIN DNAJ"/>
    <property type="match status" value="1"/>
</dbReference>
<proteinExistence type="inferred from homology"/>
<keyword evidence="6 12" id="KW-0862">Zinc</keyword>
<dbReference type="SUPFAM" id="SSF49493">
    <property type="entry name" value="HSP40/DnaJ peptide-binding domain"/>
    <property type="match status" value="2"/>
</dbReference>
<feature type="binding site" evidence="12">
    <location>
        <position position="204"/>
    </location>
    <ligand>
        <name>Zn(2+)</name>
        <dbReference type="ChEBI" id="CHEBI:29105"/>
        <label>2</label>
    </ligand>
</feature>
<dbReference type="NCBIfam" id="NF008035">
    <property type="entry name" value="PRK10767.1"/>
    <property type="match status" value="1"/>
</dbReference>
<dbReference type="Pfam" id="PF00226">
    <property type="entry name" value="DnaJ"/>
    <property type="match status" value="1"/>
</dbReference>
<evidence type="ECO:0000256" key="13">
    <source>
        <dbReference type="PROSITE-ProRule" id="PRU00546"/>
    </source>
</evidence>
<dbReference type="Pfam" id="PF00684">
    <property type="entry name" value="DnaJ_CXXCXGXG"/>
    <property type="match status" value="1"/>
</dbReference>
<dbReference type="GO" id="GO:0006260">
    <property type="term" value="P:DNA replication"/>
    <property type="evidence" value="ECO:0007669"/>
    <property type="project" value="UniProtKB-KW"/>
</dbReference>
<feature type="binding site" evidence="12">
    <location>
        <position position="178"/>
    </location>
    <ligand>
        <name>Zn(2+)</name>
        <dbReference type="ChEBI" id="CHEBI:29105"/>
        <label>2</label>
    </ligand>
</feature>
<keyword evidence="3 12" id="KW-0479">Metal-binding</keyword>
<dbReference type="CDD" id="cd06257">
    <property type="entry name" value="DnaJ"/>
    <property type="match status" value="1"/>
</dbReference>
<dbReference type="GO" id="GO:0005737">
    <property type="term" value="C:cytoplasm"/>
    <property type="evidence" value="ECO:0007669"/>
    <property type="project" value="UniProtKB-SubCell"/>
</dbReference>
<keyword evidence="4 12" id="KW-0677">Repeat</keyword>
<comment type="cofactor">
    <cofactor evidence="12">
        <name>Zn(2+)</name>
        <dbReference type="ChEBI" id="CHEBI:29105"/>
    </cofactor>
    <text evidence="12">Binds 2 Zn(2+) ions per monomer.</text>
</comment>
<dbReference type="InterPro" id="IPR018253">
    <property type="entry name" value="DnaJ_domain_CS"/>
</dbReference>
<feature type="zinc finger region" description="CR-type" evidence="13">
    <location>
        <begin position="145"/>
        <end position="227"/>
    </location>
</feature>
<protein>
    <recommendedName>
        <fullName evidence="11 12">Chaperone protein DnaJ</fullName>
    </recommendedName>
</protein>
<dbReference type="NCBIfam" id="TIGR02349">
    <property type="entry name" value="DnaJ_bact"/>
    <property type="match status" value="1"/>
</dbReference>
<dbReference type="Gene3D" id="2.10.230.10">
    <property type="entry name" value="Heat shock protein DnaJ, cysteine-rich domain"/>
    <property type="match status" value="1"/>
</dbReference>
<feature type="binding site" evidence="12">
    <location>
        <position position="161"/>
    </location>
    <ligand>
        <name>Zn(2+)</name>
        <dbReference type="ChEBI" id="CHEBI:29105"/>
        <label>1</label>
    </ligand>
</feature>
<comment type="function">
    <text evidence="9 12">Participates actively in the response to hyperosmotic and heat shock by preventing the aggregation of stress-denatured proteins and by disaggregating proteins, also in an autonomous, DnaK-independent fashion. Unfolded proteins bind initially to DnaJ; upon interaction with the DnaJ-bound protein, DnaK hydrolyzes its bound ATP, resulting in the formation of a stable complex. GrpE releases ADP from DnaK; ATP binding to DnaK triggers the release of the substrate protein, thus completing the reaction cycle. Several rounds of ATP-dependent interactions between DnaJ, DnaK and GrpE are required for fully efficient folding. Also involved, together with DnaK and GrpE, in the DNA replication of plasmids through activation of initiation proteins.</text>
</comment>
<dbReference type="Pfam" id="PF01556">
    <property type="entry name" value="DnaJ_C"/>
    <property type="match status" value="1"/>
</dbReference>
<evidence type="ECO:0000256" key="8">
    <source>
        <dbReference type="ARBA" id="ARBA00023186"/>
    </source>
</evidence>
<evidence type="ECO:0000256" key="5">
    <source>
        <dbReference type="ARBA" id="ARBA00022771"/>
    </source>
</evidence>
<dbReference type="InterPro" id="IPR036869">
    <property type="entry name" value="J_dom_sf"/>
</dbReference>
<dbReference type="EMBL" id="FUWL01000003">
    <property type="protein sequence ID" value="SJZ31201.1"/>
    <property type="molecule type" value="Genomic_DNA"/>
</dbReference>
<keyword evidence="7 12" id="KW-0346">Stress response</keyword>
<dbReference type="GO" id="GO:0042026">
    <property type="term" value="P:protein refolding"/>
    <property type="evidence" value="ECO:0007669"/>
    <property type="project" value="TreeGrafter"/>
</dbReference>
<dbReference type="AlphaFoldDB" id="A0A1T4JM38"/>
<organism evidence="16 17">
    <name type="scientific">Porphyromonas cangingivalis</name>
    <dbReference type="NCBI Taxonomy" id="36874"/>
    <lineage>
        <taxon>Bacteria</taxon>
        <taxon>Pseudomonadati</taxon>
        <taxon>Bacteroidota</taxon>
        <taxon>Bacteroidia</taxon>
        <taxon>Bacteroidales</taxon>
        <taxon>Porphyromonadaceae</taxon>
        <taxon>Porphyromonas</taxon>
    </lineage>
</organism>
<dbReference type="RefSeq" id="WP_025836582.1">
    <property type="nucleotide sequence ID" value="NZ_CALTZT010000007.1"/>
</dbReference>
<keyword evidence="5 12" id="KW-0863">Zinc-finger</keyword>
<evidence type="ECO:0000259" key="14">
    <source>
        <dbReference type="PROSITE" id="PS50076"/>
    </source>
</evidence>
<sequence length="389" mass="41554">MAEKRDYYEVLGVSKTATDEEIKKAYRKTAIKYHPDKNPGDKEAEEKFKEAAEAYEVLSDAQKRASYDRFGHRGVGGAAGGGFGGGGMSMEDIFSQFGNIFGGHFGSSFGGGFGGFGGFGGGRTVRPGSDIRVTVKMTLREILTGLDKKIKVKKKVHCSHCNGSGAESPSDVSTCTTCNGSGVVTRVQNSFLGQIQTQSECPTCNGTGEMITKKCHKCSGTGLENGEEVISFSIPAGVSGGMTLSVSDKGNAGPNGGPNGDLLVLIEEVEDPQFIRHGNDILYSLLLPLSTAILGDKVEVPTLDGKVKITIEPGTQPGKILRLRGKGLPTLRGYSTGDQLISVNVHIPSKLSAEDRKYIEAMNDHKSFVPTEEDQAEFIKAQRAKFERN</sequence>
<evidence type="ECO:0000256" key="12">
    <source>
        <dbReference type="HAMAP-Rule" id="MF_01152"/>
    </source>
</evidence>
<feature type="repeat" description="CXXCXGXG motif" evidence="12">
    <location>
        <begin position="201"/>
        <end position="208"/>
    </location>
</feature>
<dbReference type="CDD" id="cd10719">
    <property type="entry name" value="DnaJ_zf"/>
    <property type="match status" value="1"/>
</dbReference>
<dbReference type="PANTHER" id="PTHR43096">
    <property type="entry name" value="DNAJ HOMOLOG 1, MITOCHONDRIAL-RELATED"/>
    <property type="match status" value="1"/>
</dbReference>
<dbReference type="PROSITE" id="PS00636">
    <property type="entry name" value="DNAJ_1"/>
    <property type="match status" value="1"/>
</dbReference>
<dbReference type="InterPro" id="IPR012724">
    <property type="entry name" value="DnaJ"/>
</dbReference>
<evidence type="ECO:0000256" key="9">
    <source>
        <dbReference type="ARBA" id="ARBA00053423"/>
    </source>
</evidence>
<dbReference type="SUPFAM" id="SSF57938">
    <property type="entry name" value="DnaJ/Hsp40 cysteine-rich domain"/>
    <property type="match status" value="1"/>
</dbReference>
<evidence type="ECO:0000313" key="16">
    <source>
        <dbReference type="EMBL" id="SJZ31201.1"/>
    </source>
</evidence>
<evidence type="ECO:0000256" key="1">
    <source>
        <dbReference type="ARBA" id="ARBA00022490"/>
    </source>
</evidence>
<dbReference type="SMART" id="SM00271">
    <property type="entry name" value="DnaJ"/>
    <property type="match status" value="1"/>
</dbReference>
<dbReference type="Gene3D" id="1.10.287.110">
    <property type="entry name" value="DnaJ domain"/>
    <property type="match status" value="1"/>
</dbReference>
<dbReference type="PROSITE" id="PS51188">
    <property type="entry name" value="ZF_CR"/>
    <property type="match status" value="1"/>
</dbReference>
<evidence type="ECO:0000256" key="11">
    <source>
        <dbReference type="ARBA" id="ARBA00067609"/>
    </source>
</evidence>
<dbReference type="InterPro" id="IPR001623">
    <property type="entry name" value="DnaJ_domain"/>
</dbReference>
<comment type="subunit">
    <text evidence="12">Homodimer.</text>
</comment>
<dbReference type="GO" id="GO:0005524">
    <property type="term" value="F:ATP binding"/>
    <property type="evidence" value="ECO:0007669"/>
    <property type="project" value="InterPro"/>
</dbReference>
<dbReference type="FunFam" id="1.10.287.110:FF:000034">
    <property type="entry name" value="Chaperone protein DnaJ"/>
    <property type="match status" value="1"/>
</dbReference>
<feature type="binding site" evidence="12">
    <location>
        <position position="218"/>
    </location>
    <ligand>
        <name>Zn(2+)</name>
        <dbReference type="ChEBI" id="CHEBI:29105"/>
        <label>1</label>
    </ligand>
</feature>
<name>A0A1T4JM38_PORCN</name>
<dbReference type="FunFam" id="2.60.260.20:FF:000005">
    <property type="entry name" value="Chaperone protein dnaJ 1, mitochondrial"/>
    <property type="match status" value="1"/>
</dbReference>
<feature type="binding site" evidence="12">
    <location>
        <position position="201"/>
    </location>
    <ligand>
        <name>Zn(2+)</name>
        <dbReference type="ChEBI" id="CHEBI:29105"/>
        <label>2</label>
    </ligand>
</feature>
<dbReference type="FunFam" id="2.10.230.10:FF:000002">
    <property type="entry name" value="Molecular chaperone DnaJ"/>
    <property type="match status" value="1"/>
</dbReference>
<gene>
    <name evidence="12" type="primary">dnaJ</name>
    <name evidence="16" type="ORF">SAMN02745205_00082</name>
</gene>
<feature type="binding site" evidence="12">
    <location>
        <position position="158"/>
    </location>
    <ligand>
        <name>Zn(2+)</name>
        <dbReference type="ChEBI" id="CHEBI:29105"/>
        <label>1</label>
    </ligand>
</feature>
<dbReference type="GO" id="GO:0009408">
    <property type="term" value="P:response to heat"/>
    <property type="evidence" value="ECO:0007669"/>
    <property type="project" value="InterPro"/>
</dbReference>
<comment type="similarity">
    <text evidence="10 12">Belongs to the DnaJ family.</text>
</comment>
<evidence type="ECO:0000256" key="2">
    <source>
        <dbReference type="ARBA" id="ARBA00022705"/>
    </source>
</evidence>
<dbReference type="InterPro" id="IPR001305">
    <property type="entry name" value="HSP_DnaJ_Cys-rich_dom"/>
</dbReference>
<evidence type="ECO:0000256" key="6">
    <source>
        <dbReference type="ARBA" id="ARBA00022833"/>
    </source>
</evidence>
<feature type="repeat" description="CXXCXGXG motif" evidence="12">
    <location>
        <begin position="215"/>
        <end position="222"/>
    </location>
</feature>
<feature type="binding site" evidence="12">
    <location>
        <position position="215"/>
    </location>
    <ligand>
        <name>Zn(2+)</name>
        <dbReference type="ChEBI" id="CHEBI:29105"/>
        <label>1</label>
    </ligand>
</feature>
<feature type="repeat" description="CXXCXGXG motif" evidence="12">
    <location>
        <begin position="158"/>
        <end position="165"/>
    </location>
</feature>
<feature type="binding site" evidence="12">
    <location>
        <position position="175"/>
    </location>
    <ligand>
        <name>Zn(2+)</name>
        <dbReference type="ChEBI" id="CHEBI:29105"/>
        <label>2</label>
    </ligand>
</feature>
<dbReference type="GO" id="GO:0031072">
    <property type="term" value="F:heat shock protein binding"/>
    <property type="evidence" value="ECO:0007669"/>
    <property type="project" value="InterPro"/>
</dbReference>
<dbReference type="InterPro" id="IPR002939">
    <property type="entry name" value="DnaJ_C"/>
</dbReference>
<dbReference type="InterPro" id="IPR036410">
    <property type="entry name" value="HSP_DnaJ_Cys-rich_dom_sf"/>
</dbReference>
<reference evidence="16 17" key="1">
    <citation type="submission" date="2017-02" db="EMBL/GenBank/DDBJ databases">
        <authorList>
            <person name="Peterson S.W."/>
        </authorList>
    </citation>
    <scope>NUCLEOTIDE SEQUENCE [LARGE SCALE GENOMIC DNA]</scope>
    <source>
        <strain evidence="16 17">ATCC 700135</strain>
    </source>
</reference>
<dbReference type="Gene3D" id="2.60.260.20">
    <property type="entry name" value="Urease metallochaperone UreE, N-terminal domain"/>
    <property type="match status" value="2"/>
</dbReference>
<comment type="subcellular location">
    <subcellularLocation>
        <location evidence="12">Cytoplasm</location>
    </subcellularLocation>
</comment>
<feature type="domain" description="J" evidence="14">
    <location>
        <begin position="6"/>
        <end position="71"/>
    </location>
</feature>
<dbReference type="GO" id="GO:0008270">
    <property type="term" value="F:zinc ion binding"/>
    <property type="evidence" value="ECO:0007669"/>
    <property type="project" value="UniProtKB-UniRule"/>
</dbReference>
<keyword evidence="1 12" id="KW-0963">Cytoplasm</keyword>
<evidence type="ECO:0000259" key="15">
    <source>
        <dbReference type="PROSITE" id="PS51188"/>
    </source>
</evidence>
<dbReference type="PROSITE" id="PS50076">
    <property type="entry name" value="DNAJ_2"/>
    <property type="match status" value="1"/>
</dbReference>
<dbReference type="HAMAP" id="MF_01152">
    <property type="entry name" value="DnaJ"/>
    <property type="match status" value="1"/>
</dbReference>
<evidence type="ECO:0000256" key="10">
    <source>
        <dbReference type="ARBA" id="ARBA00061004"/>
    </source>
</evidence>
<dbReference type="PRINTS" id="PR00625">
    <property type="entry name" value="JDOMAIN"/>
</dbReference>
<feature type="domain" description="CR-type" evidence="15">
    <location>
        <begin position="145"/>
        <end position="227"/>
    </location>
</feature>
<keyword evidence="8 12" id="KW-0143">Chaperone</keyword>
<comment type="domain">
    <text evidence="12">The J domain is necessary and sufficient to stimulate DnaK ATPase activity. Zinc center 1 plays an important role in the autonomous, DnaK-independent chaperone activity of DnaJ. Zinc center 2 is essential for interaction with DnaK and for DnaJ activity.</text>
</comment>
<dbReference type="CDD" id="cd10747">
    <property type="entry name" value="DnaJ_C"/>
    <property type="match status" value="1"/>
</dbReference>
<feature type="repeat" description="CXXCXGXG motif" evidence="12">
    <location>
        <begin position="175"/>
        <end position="182"/>
    </location>
</feature>
<evidence type="ECO:0000313" key="17">
    <source>
        <dbReference type="Proteomes" id="UP000189956"/>
    </source>
</evidence>
<evidence type="ECO:0000256" key="4">
    <source>
        <dbReference type="ARBA" id="ARBA00022737"/>
    </source>
</evidence>
<accession>A0A1T4JM38</accession>
<evidence type="ECO:0000256" key="7">
    <source>
        <dbReference type="ARBA" id="ARBA00023016"/>
    </source>
</evidence>
<dbReference type="SUPFAM" id="SSF46565">
    <property type="entry name" value="Chaperone J-domain"/>
    <property type="match status" value="1"/>
</dbReference>
<dbReference type="InterPro" id="IPR008971">
    <property type="entry name" value="HSP40/DnaJ_pept-bd"/>
</dbReference>